<sequence>MLRSSSALQAMARRASGRAAWRRNSLRTMSTVLPDHLMNLSATMPPGYTAQVGQLETFKLPERVTGTPGDRAMGRALVDAWRRLLRDLHRHQGPAP</sequence>
<dbReference type="EMBL" id="JAPCWZ010000004">
    <property type="protein sequence ID" value="KAK8868928.1"/>
    <property type="molecule type" value="Genomic_DNA"/>
</dbReference>
<accession>A0ABR2IWT9</accession>
<organism evidence="1 2">
    <name type="scientific">Apiospora arundinis</name>
    <dbReference type="NCBI Taxonomy" id="335852"/>
    <lineage>
        <taxon>Eukaryota</taxon>
        <taxon>Fungi</taxon>
        <taxon>Dikarya</taxon>
        <taxon>Ascomycota</taxon>
        <taxon>Pezizomycotina</taxon>
        <taxon>Sordariomycetes</taxon>
        <taxon>Xylariomycetidae</taxon>
        <taxon>Amphisphaeriales</taxon>
        <taxon>Apiosporaceae</taxon>
        <taxon>Apiospora</taxon>
    </lineage>
</organism>
<name>A0ABR2IWT9_9PEZI</name>
<gene>
    <name evidence="1" type="ORF">PGQ11_007506</name>
</gene>
<proteinExistence type="predicted"/>
<comment type="caution">
    <text evidence="1">The sequence shown here is derived from an EMBL/GenBank/DDBJ whole genome shotgun (WGS) entry which is preliminary data.</text>
</comment>
<keyword evidence="2" id="KW-1185">Reference proteome</keyword>
<dbReference type="Proteomes" id="UP001390339">
    <property type="component" value="Unassembled WGS sequence"/>
</dbReference>
<evidence type="ECO:0000313" key="2">
    <source>
        <dbReference type="Proteomes" id="UP001390339"/>
    </source>
</evidence>
<reference evidence="1 2" key="1">
    <citation type="journal article" date="2024" name="IMA Fungus">
        <title>Apiospora arundinis, a panoply of carbohydrate-active enzymes and secondary metabolites.</title>
        <authorList>
            <person name="Sorensen T."/>
            <person name="Petersen C."/>
            <person name="Muurmann A.T."/>
            <person name="Christiansen J.V."/>
            <person name="Brundto M.L."/>
            <person name="Overgaard C.K."/>
            <person name="Boysen A.T."/>
            <person name="Wollenberg R.D."/>
            <person name="Larsen T.O."/>
            <person name="Sorensen J.L."/>
            <person name="Nielsen K.L."/>
            <person name="Sondergaard T.E."/>
        </authorList>
    </citation>
    <scope>NUCLEOTIDE SEQUENCE [LARGE SCALE GENOMIC DNA]</scope>
    <source>
        <strain evidence="1 2">AAU 773</strain>
    </source>
</reference>
<protein>
    <submittedName>
        <fullName evidence="1">Clavaminate synthase-like protein</fullName>
    </submittedName>
</protein>
<evidence type="ECO:0000313" key="1">
    <source>
        <dbReference type="EMBL" id="KAK8868928.1"/>
    </source>
</evidence>